<keyword evidence="1" id="KW-0732">Signal</keyword>
<dbReference type="EMBL" id="DVFK01000112">
    <property type="protein sequence ID" value="HIQ68521.1"/>
    <property type="molecule type" value="Genomic_DNA"/>
</dbReference>
<comment type="caution">
    <text evidence="2">The sequence shown here is derived from an EMBL/GenBank/DDBJ whole genome shotgun (WGS) entry which is preliminary data.</text>
</comment>
<dbReference type="SUPFAM" id="SSF50969">
    <property type="entry name" value="YVTN repeat-like/Quinoprotein amine dehydrogenase"/>
    <property type="match status" value="1"/>
</dbReference>
<dbReference type="InterPro" id="IPR011044">
    <property type="entry name" value="Quino_amine_DH_bsu"/>
</dbReference>
<accession>A0A9D0Z4M4</accession>
<sequence>MKKTIALLLLTLLLAGCTVNSGETTQSPTEPAQTQPLGYQPSEMEKQTRGGVLLCRTEGEIQDFLLLDGRPLLLDGARNLTLLGESGLQEAQFPLNQSVSIENITVYGQQAAVYLKDSRQVLVLSNRLEHQQQIPLPEDADHPVVSLKNGKIYYCVPGQVRVLDMETGFSALLRSFGEGQPEITGSYFDGDVLACRMDDSQKVLYISGETGQTTGEGVELLSLSTWQAQYYCRIRDGAVEQQVVGTRGGEAQCFTGDLTGKTLFPVLSLNGLLTCQEDSQVLELYDLESGKMTSRVDVSPAGKLLRVDGDGTFLYLLMEQDGAKNLYRWDPEKTPVTQQALYLAPLYTRDNPDTEGLAQCQTRIDELNRTYGVEIRISQPEEVPGDYAYTTEYQVAAIEKTLDGIEKVLQTLPNYFATKSTGGVKMYVELVRSVDTPSPGTPVWSGRNPHIFVPTMGKAEEELLLGLGAVVDSRVMGNSRELDDWNEKYNPEGFAYALSYEVPEDLTAFLEGDNPAFVNEISMSYPTEDRKQIFYYAVTENGADKFQGEALQAKLIALCAGIREAFGWNSTQEAFPWEQYLQTPMTPEN</sequence>
<dbReference type="AlphaFoldDB" id="A0A9D0Z4M4"/>
<feature type="signal peptide" evidence="1">
    <location>
        <begin position="1"/>
        <end position="21"/>
    </location>
</feature>
<dbReference type="Proteomes" id="UP000886796">
    <property type="component" value="Unassembled WGS sequence"/>
</dbReference>
<dbReference type="PROSITE" id="PS51257">
    <property type="entry name" value="PROKAR_LIPOPROTEIN"/>
    <property type="match status" value="1"/>
</dbReference>
<evidence type="ECO:0000313" key="2">
    <source>
        <dbReference type="EMBL" id="HIQ68521.1"/>
    </source>
</evidence>
<reference evidence="2" key="2">
    <citation type="journal article" date="2021" name="PeerJ">
        <title>Extensive microbial diversity within the chicken gut microbiome revealed by metagenomics and culture.</title>
        <authorList>
            <person name="Gilroy R."/>
            <person name="Ravi A."/>
            <person name="Getino M."/>
            <person name="Pursley I."/>
            <person name="Horton D.L."/>
            <person name="Alikhan N.F."/>
            <person name="Baker D."/>
            <person name="Gharbi K."/>
            <person name="Hall N."/>
            <person name="Watson M."/>
            <person name="Adriaenssens E.M."/>
            <person name="Foster-Nyarko E."/>
            <person name="Jarju S."/>
            <person name="Secka A."/>
            <person name="Antonio M."/>
            <person name="Oren A."/>
            <person name="Chaudhuri R.R."/>
            <person name="La Ragione R."/>
            <person name="Hildebrand F."/>
            <person name="Pallen M.J."/>
        </authorList>
    </citation>
    <scope>NUCLEOTIDE SEQUENCE</scope>
    <source>
        <strain evidence="2">13361</strain>
    </source>
</reference>
<name>A0A9D0Z4M4_9FIRM</name>
<reference evidence="2" key="1">
    <citation type="submission" date="2020-10" db="EMBL/GenBank/DDBJ databases">
        <authorList>
            <person name="Gilroy R."/>
        </authorList>
    </citation>
    <scope>NUCLEOTIDE SEQUENCE</scope>
    <source>
        <strain evidence="2">13361</strain>
    </source>
</reference>
<evidence type="ECO:0000256" key="1">
    <source>
        <dbReference type="SAM" id="SignalP"/>
    </source>
</evidence>
<proteinExistence type="predicted"/>
<organism evidence="2 3">
    <name type="scientific">Candidatus Faecousia excrementigallinarum</name>
    <dbReference type="NCBI Taxonomy" id="2840806"/>
    <lineage>
        <taxon>Bacteria</taxon>
        <taxon>Bacillati</taxon>
        <taxon>Bacillota</taxon>
        <taxon>Clostridia</taxon>
        <taxon>Eubacteriales</taxon>
        <taxon>Oscillospiraceae</taxon>
        <taxon>Faecousia</taxon>
    </lineage>
</organism>
<evidence type="ECO:0000313" key="3">
    <source>
        <dbReference type="Proteomes" id="UP000886796"/>
    </source>
</evidence>
<gene>
    <name evidence="2" type="ORF">IAB74_08450</name>
</gene>
<feature type="chain" id="PRO_5039346634" evidence="1">
    <location>
        <begin position="22"/>
        <end position="589"/>
    </location>
</feature>
<protein>
    <submittedName>
        <fullName evidence="2">Uncharacterized protein</fullName>
    </submittedName>
</protein>